<gene>
    <name evidence="8" type="ORF">ACFFJH_19015</name>
</gene>
<dbReference type="EMBL" id="JBHLXJ010000035">
    <property type="protein sequence ID" value="MFC0351917.1"/>
    <property type="molecule type" value="Genomic_DNA"/>
</dbReference>
<dbReference type="Proteomes" id="UP001589844">
    <property type="component" value="Unassembled WGS sequence"/>
</dbReference>
<keyword evidence="4" id="KW-0732">Signal</keyword>
<evidence type="ECO:0000256" key="1">
    <source>
        <dbReference type="ARBA" id="ARBA00004370"/>
    </source>
</evidence>
<evidence type="ECO:0000313" key="9">
    <source>
        <dbReference type="Proteomes" id="UP001589844"/>
    </source>
</evidence>
<dbReference type="Gene3D" id="2.40.160.50">
    <property type="entry name" value="membrane protein fhac: a member of the omp85/tpsb transporter family"/>
    <property type="match status" value="1"/>
</dbReference>
<keyword evidence="6" id="KW-0998">Cell outer membrane</keyword>
<evidence type="ECO:0000259" key="7">
    <source>
        <dbReference type="Pfam" id="PF01103"/>
    </source>
</evidence>
<keyword evidence="9" id="KW-1185">Reference proteome</keyword>
<evidence type="ECO:0000256" key="2">
    <source>
        <dbReference type="ARBA" id="ARBA00022452"/>
    </source>
</evidence>
<accession>A0ABV6IJA8</accession>
<evidence type="ECO:0000256" key="5">
    <source>
        <dbReference type="ARBA" id="ARBA00023136"/>
    </source>
</evidence>
<dbReference type="PANTHER" id="PTHR12815:SF47">
    <property type="entry name" value="TRANSLOCATION AND ASSEMBLY MODULE SUBUNIT TAMA"/>
    <property type="match status" value="1"/>
</dbReference>
<organism evidence="8 9">
    <name type="scientific">Undibacterium danionis</name>
    <dbReference type="NCBI Taxonomy" id="1812100"/>
    <lineage>
        <taxon>Bacteria</taxon>
        <taxon>Pseudomonadati</taxon>
        <taxon>Pseudomonadota</taxon>
        <taxon>Betaproteobacteria</taxon>
        <taxon>Burkholderiales</taxon>
        <taxon>Oxalobacteraceae</taxon>
        <taxon>Undibacterium</taxon>
    </lineage>
</organism>
<proteinExistence type="predicted"/>
<sequence>MISLLACTWLIAEPVNAQQEAQTITPTAQLAIELPVVAVRTTRVYLQLKPTALADLLEEHMPVFASNAEAQVVTPSFLRKLQKDASAILATEGYFSPQIVFEKNADETRLEVKIDAGKRTVIKEVVFNLTGSLMANVRAQKPAAVEHYERLVKEWGLPRGAAFRQSDWSQSKTAILESLRSLTYAGATLVDSRANIDAETDTAVLELDIDSGAEFFFGDLQVSGLDRYPLWLIDRFNPPKNGQPYSSSQLLDFQRALQNSAYFSTVALNVEPEESKASALPIELTLHERQTRDLGFGTGYSSSTGFRTEMSYRDRNIANRVWDLRGAIRLEQKRQLSYADVFLPPQDQHRLDSFGVLFDRLNVEGLLQTRSAVGVKRTTTHGKLEQSLGLNYTQEKVVENDGSSQELQRKSRALVGSVGWIWRDVDDIFAPRQGQRAQLELAFSDKALISDQRFVRLYTKYQYWFPVGQRDSILLRTEFGKVFSNGDGGIPENYLFRTGGSTTVRGFAYQSLGVKSGEAVLGGQVMAASSIEYVHWRNESLGVAAFVDVGDAAKDWRSLDSKQSIGFGARIKTPAGPIALDLAYGRQVRKARLDISIAIAF</sequence>
<protein>
    <submittedName>
        <fullName evidence="8">Autotransporter assembly complex family protein</fullName>
    </submittedName>
</protein>
<evidence type="ECO:0000313" key="8">
    <source>
        <dbReference type="EMBL" id="MFC0351917.1"/>
    </source>
</evidence>
<feature type="domain" description="Bacterial surface antigen (D15)" evidence="7">
    <location>
        <begin position="298"/>
        <end position="584"/>
    </location>
</feature>
<dbReference type="PANTHER" id="PTHR12815">
    <property type="entry name" value="SORTING AND ASSEMBLY MACHINERY SAMM50 PROTEIN FAMILY MEMBER"/>
    <property type="match status" value="1"/>
</dbReference>
<keyword evidence="2" id="KW-1134">Transmembrane beta strand</keyword>
<dbReference type="Pfam" id="PF01103">
    <property type="entry name" value="Omp85"/>
    <property type="match status" value="1"/>
</dbReference>
<name>A0ABV6IJA8_9BURK</name>
<evidence type="ECO:0000256" key="4">
    <source>
        <dbReference type="ARBA" id="ARBA00022729"/>
    </source>
</evidence>
<comment type="caution">
    <text evidence="8">The sequence shown here is derived from an EMBL/GenBank/DDBJ whole genome shotgun (WGS) entry which is preliminary data.</text>
</comment>
<keyword evidence="3" id="KW-0812">Transmembrane</keyword>
<evidence type="ECO:0000256" key="3">
    <source>
        <dbReference type="ARBA" id="ARBA00022692"/>
    </source>
</evidence>
<keyword evidence="5" id="KW-0472">Membrane</keyword>
<reference evidence="8 9" key="1">
    <citation type="submission" date="2024-09" db="EMBL/GenBank/DDBJ databases">
        <authorList>
            <person name="Sun Q."/>
            <person name="Mori K."/>
        </authorList>
    </citation>
    <scope>NUCLEOTIDE SEQUENCE [LARGE SCALE GENOMIC DNA]</scope>
    <source>
        <strain evidence="8 9">CCM 8677</strain>
    </source>
</reference>
<dbReference type="Gene3D" id="3.10.20.310">
    <property type="entry name" value="membrane protein fhac"/>
    <property type="match status" value="2"/>
</dbReference>
<comment type="subcellular location">
    <subcellularLocation>
        <location evidence="1">Membrane</location>
    </subcellularLocation>
</comment>
<dbReference type="InterPro" id="IPR000184">
    <property type="entry name" value="Bac_surfAg_D15"/>
</dbReference>
<dbReference type="InterPro" id="IPR039910">
    <property type="entry name" value="D15-like"/>
</dbReference>
<evidence type="ECO:0000256" key="6">
    <source>
        <dbReference type="ARBA" id="ARBA00023237"/>
    </source>
</evidence>
<dbReference type="RefSeq" id="WP_390214638.1">
    <property type="nucleotide sequence ID" value="NZ_JBHLXJ010000035.1"/>
</dbReference>